<name>A0A9J5VYY5_SOLCO</name>
<sequence>MYNEFLRKQEEEKYAFKSVTQELESLRNDLGEINLWIGDKKSGMCLEDWEEK</sequence>
<evidence type="ECO:0000313" key="2">
    <source>
        <dbReference type="Proteomes" id="UP000824120"/>
    </source>
</evidence>
<feature type="non-terminal residue" evidence="1">
    <location>
        <position position="52"/>
    </location>
</feature>
<evidence type="ECO:0000313" key="1">
    <source>
        <dbReference type="EMBL" id="KAG5568393.1"/>
    </source>
</evidence>
<organism evidence="1 2">
    <name type="scientific">Solanum commersonii</name>
    <name type="common">Commerson's wild potato</name>
    <name type="synonym">Commerson's nightshade</name>
    <dbReference type="NCBI Taxonomy" id="4109"/>
    <lineage>
        <taxon>Eukaryota</taxon>
        <taxon>Viridiplantae</taxon>
        <taxon>Streptophyta</taxon>
        <taxon>Embryophyta</taxon>
        <taxon>Tracheophyta</taxon>
        <taxon>Spermatophyta</taxon>
        <taxon>Magnoliopsida</taxon>
        <taxon>eudicotyledons</taxon>
        <taxon>Gunneridae</taxon>
        <taxon>Pentapetalae</taxon>
        <taxon>asterids</taxon>
        <taxon>lamiids</taxon>
        <taxon>Solanales</taxon>
        <taxon>Solanaceae</taxon>
        <taxon>Solanoideae</taxon>
        <taxon>Solaneae</taxon>
        <taxon>Solanum</taxon>
    </lineage>
</organism>
<gene>
    <name evidence="1" type="ORF">H5410_064589</name>
</gene>
<reference evidence="1" key="1">
    <citation type="submission" date="2020-09" db="EMBL/GenBank/DDBJ databases">
        <title>De no assembly of potato wild relative species, Solanum commersonii.</title>
        <authorList>
            <person name="Cho K."/>
        </authorList>
    </citation>
    <scope>NUCLEOTIDE SEQUENCE</scope>
    <source>
        <strain evidence="1">LZ3.2</strain>
        <tissue evidence="1">Leaf</tissue>
    </source>
</reference>
<protein>
    <submittedName>
        <fullName evidence="1">Uncharacterized protein</fullName>
    </submittedName>
</protein>
<comment type="caution">
    <text evidence="1">The sequence shown here is derived from an EMBL/GenBank/DDBJ whole genome shotgun (WGS) entry which is preliminary data.</text>
</comment>
<keyword evidence="2" id="KW-1185">Reference proteome</keyword>
<dbReference type="AlphaFoldDB" id="A0A9J5VYY5"/>
<dbReference type="Proteomes" id="UP000824120">
    <property type="component" value="Unassembled WGS sequence"/>
</dbReference>
<accession>A0A9J5VYY5</accession>
<proteinExistence type="predicted"/>
<dbReference type="OrthoDB" id="1315437at2759"/>
<dbReference type="EMBL" id="JACXVP010000135">
    <property type="protein sequence ID" value="KAG5568393.1"/>
    <property type="molecule type" value="Genomic_DNA"/>
</dbReference>